<proteinExistence type="predicted"/>
<dbReference type="EMBL" id="KV417632">
    <property type="protein sequence ID" value="KZP13480.1"/>
    <property type="molecule type" value="Genomic_DNA"/>
</dbReference>
<gene>
    <name evidence="1" type="ORF">FIBSPDRAFT_134033</name>
</gene>
<dbReference type="AlphaFoldDB" id="A0A166CBD3"/>
<organism evidence="1 2">
    <name type="scientific">Athelia psychrophila</name>
    <dbReference type="NCBI Taxonomy" id="1759441"/>
    <lineage>
        <taxon>Eukaryota</taxon>
        <taxon>Fungi</taxon>
        <taxon>Dikarya</taxon>
        <taxon>Basidiomycota</taxon>
        <taxon>Agaricomycotina</taxon>
        <taxon>Agaricomycetes</taxon>
        <taxon>Agaricomycetidae</taxon>
        <taxon>Atheliales</taxon>
        <taxon>Atheliaceae</taxon>
        <taxon>Athelia</taxon>
    </lineage>
</organism>
<sequence length="89" mass="9342">MDAPPCWRFLARSRWSSTSERATIKAGNIALASASASTFGGLYSTSCEHSHSTPEVGTCGGGLRPQSRTLAAPCAAKLCMGHSEAFWHG</sequence>
<evidence type="ECO:0000313" key="2">
    <source>
        <dbReference type="Proteomes" id="UP000076532"/>
    </source>
</evidence>
<keyword evidence="2" id="KW-1185">Reference proteome</keyword>
<name>A0A166CBD3_9AGAM</name>
<reference evidence="1 2" key="1">
    <citation type="journal article" date="2016" name="Mol. Biol. Evol.">
        <title>Comparative Genomics of Early-Diverging Mushroom-Forming Fungi Provides Insights into the Origins of Lignocellulose Decay Capabilities.</title>
        <authorList>
            <person name="Nagy L.G."/>
            <person name="Riley R."/>
            <person name="Tritt A."/>
            <person name="Adam C."/>
            <person name="Daum C."/>
            <person name="Floudas D."/>
            <person name="Sun H."/>
            <person name="Yadav J.S."/>
            <person name="Pangilinan J."/>
            <person name="Larsson K.H."/>
            <person name="Matsuura K."/>
            <person name="Barry K."/>
            <person name="Labutti K."/>
            <person name="Kuo R."/>
            <person name="Ohm R.A."/>
            <person name="Bhattacharya S.S."/>
            <person name="Shirouzu T."/>
            <person name="Yoshinaga Y."/>
            <person name="Martin F.M."/>
            <person name="Grigoriev I.V."/>
            <person name="Hibbett D.S."/>
        </authorList>
    </citation>
    <scope>NUCLEOTIDE SEQUENCE [LARGE SCALE GENOMIC DNA]</scope>
    <source>
        <strain evidence="1 2">CBS 109695</strain>
    </source>
</reference>
<protein>
    <submittedName>
        <fullName evidence="1">Uncharacterized protein</fullName>
    </submittedName>
</protein>
<accession>A0A166CBD3</accession>
<evidence type="ECO:0000313" key="1">
    <source>
        <dbReference type="EMBL" id="KZP13480.1"/>
    </source>
</evidence>
<dbReference type="Proteomes" id="UP000076532">
    <property type="component" value="Unassembled WGS sequence"/>
</dbReference>